<keyword evidence="1" id="KW-0472">Membrane</keyword>
<dbReference type="Proteomes" id="UP000270342">
    <property type="component" value="Unassembled WGS sequence"/>
</dbReference>
<protein>
    <submittedName>
        <fullName evidence="2">Uncharacterized protein</fullName>
    </submittedName>
</protein>
<sequence>MPVLRATHARRSRVGKILSQHVGADQRRAAGTESLGAAGFSCVSFPAIVCVIPIPFKTNRDRSAS</sequence>
<accession>A0A494X7H2</accession>
<dbReference type="EMBL" id="RBZU01000015">
    <property type="protein sequence ID" value="RKP46232.1"/>
    <property type="molecule type" value="Genomic_DNA"/>
</dbReference>
<feature type="transmembrane region" description="Helical" evidence="1">
    <location>
        <begin position="35"/>
        <end position="56"/>
    </location>
</feature>
<organism evidence="2 3">
    <name type="scientific">Pararobbsia silviterrae</name>
    <dbReference type="NCBI Taxonomy" id="1792498"/>
    <lineage>
        <taxon>Bacteria</taxon>
        <taxon>Pseudomonadati</taxon>
        <taxon>Pseudomonadota</taxon>
        <taxon>Betaproteobacteria</taxon>
        <taxon>Burkholderiales</taxon>
        <taxon>Burkholderiaceae</taxon>
        <taxon>Pararobbsia</taxon>
    </lineage>
</organism>
<keyword evidence="3" id="KW-1185">Reference proteome</keyword>
<keyword evidence="1" id="KW-0812">Transmembrane</keyword>
<name>A0A494X7H2_9BURK</name>
<proteinExistence type="predicted"/>
<evidence type="ECO:0000256" key="1">
    <source>
        <dbReference type="SAM" id="Phobius"/>
    </source>
</evidence>
<reference evidence="2 3" key="1">
    <citation type="submission" date="2018-10" db="EMBL/GenBank/DDBJ databases">
        <title>Robbsia sp. DHC34, isolated from soil.</title>
        <authorList>
            <person name="Gao Z.-H."/>
            <person name="Qiu L.-H."/>
        </authorList>
    </citation>
    <scope>NUCLEOTIDE SEQUENCE [LARGE SCALE GENOMIC DNA]</scope>
    <source>
        <strain evidence="2 3">DHC34</strain>
    </source>
</reference>
<comment type="caution">
    <text evidence="2">The sequence shown here is derived from an EMBL/GenBank/DDBJ whole genome shotgun (WGS) entry which is preliminary data.</text>
</comment>
<gene>
    <name evidence="2" type="ORF">D7S86_25280</name>
</gene>
<dbReference type="AlphaFoldDB" id="A0A494X7H2"/>
<evidence type="ECO:0000313" key="2">
    <source>
        <dbReference type="EMBL" id="RKP46232.1"/>
    </source>
</evidence>
<evidence type="ECO:0000313" key="3">
    <source>
        <dbReference type="Proteomes" id="UP000270342"/>
    </source>
</evidence>
<keyword evidence="1" id="KW-1133">Transmembrane helix</keyword>